<sequence>MKSRGGCLSILDNLMIKGIQPLPDKIKCIIDFLNRTIVSLTQLIGFEDALIFINFLFRKPIFSKSSEELTWIGMIKAFNIAKTTLSWHPIPEAQLNMGRCIRDHIGGTLMQYIQENGNRYRFSQ</sequence>
<dbReference type="Proteomes" id="UP001054945">
    <property type="component" value="Unassembled WGS sequence"/>
</dbReference>
<proteinExistence type="predicted"/>
<evidence type="ECO:0000313" key="1">
    <source>
        <dbReference type="EMBL" id="GIY21909.1"/>
    </source>
</evidence>
<organism evidence="1 2">
    <name type="scientific">Caerostris extrusa</name>
    <name type="common">Bark spider</name>
    <name type="synonym">Caerostris bankana</name>
    <dbReference type="NCBI Taxonomy" id="172846"/>
    <lineage>
        <taxon>Eukaryota</taxon>
        <taxon>Metazoa</taxon>
        <taxon>Ecdysozoa</taxon>
        <taxon>Arthropoda</taxon>
        <taxon>Chelicerata</taxon>
        <taxon>Arachnida</taxon>
        <taxon>Araneae</taxon>
        <taxon>Araneomorphae</taxon>
        <taxon>Entelegynae</taxon>
        <taxon>Araneoidea</taxon>
        <taxon>Araneidae</taxon>
        <taxon>Caerostris</taxon>
    </lineage>
</organism>
<dbReference type="AlphaFoldDB" id="A0AAV4RMR5"/>
<dbReference type="EMBL" id="BPLR01008067">
    <property type="protein sequence ID" value="GIY21909.1"/>
    <property type="molecule type" value="Genomic_DNA"/>
</dbReference>
<name>A0AAV4RMR5_CAEEX</name>
<accession>A0AAV4RMR5</accession>
<protein>
    <submittedName>
        <fullName evidence="1">Uncharacterized protein</fullName>
    </submittedName>
</protein>
<evidence type="ECO:0000313" key="2">
    <source>
        <dbReference type="Proteomes" id="UP001054945"/>
    </source>
</evidence>
<comment type="caution">
    <text evidence="1">The sequence shown here is derived from an EMBL/GenBank/DDBJ whole genome shotgun (WGS) entry which is preliminary data.</text>
</comment>
<gene>
    <name evidence="1" type="ORF">CEXT_206371</name>
</gene>
<reference evidence="1 2" key="1">
    <citation type="submission" date="2021-06" db="EMBL/GenBank/DDBJ databases">
        <title>Caerostris extrusa draft genome.</title>
        <authorList>
            <person name="Kono N."/>
            <person name="Arakawa K."/>
        </authorList>
    </citation>
    <scope>NUCLEOTIDE SEQUENCE [LARGE SCALE GENOMIC DNA]</scope>
</reference>
<keyword evidence="2" id="KW-1185">Reference proteome</keyword>